<dbReference type="Proteomes" id="UP000187429">
    <property type="component" value="Unassembled WGS sequence"/>
</dbReference>
<accession>A0A1R1XAD4</accession>
<gene>
    <name evidence="1" type="ORF">AYI69_g9770</name>
</gene>
<dbReference type="OrthoDB" id="10597389at2759"/>
<evidence type="ECO:0000313" key="1">
    <source>
        <dbReference type="EMBL" id="OMJ11600.1"/>
    </source>
</evidence>
<comment type="caution">
    <text evidence="1">The sequence shown here is derived from an EMBL/GenBank/DDBJ whole genome shotgun (WGS) entry which is preliminary data.</text>
</comment>
<evidence type="ECO:0000313" key="2">
    <source>
        <dbReference type="Proteomes" id="UP000187429"/>
    </source>
</evidence>
<sequence>MPCDRDPVYPTTLVSSFAPAEQMGGCENSKNTRFCWINLQTCLLHLLELYPFQLSVFVASTALEIACDAVECYTISFGLNKGLALLDKTWRAVPGNFDALKTLSILACVICEKRSDRKIRMSPENSMELAVLRLLWS</sequence>
<name>A0A1R1XAD4_9FUNG</name>
<keyword evidence="2" id="KW-1185">Reference proteome</keyword>
<protein>
    <submittedName>
        <fullName evidence="1">Uncharacterized protein</fullName>
    </submittedName>
</protein>
<proteinExistence type="predicted"/>
<reference evidence="2" key="1">
    <citation type="submission" date="2017-01" db="EMBL/GenBank/DDBJ databases">
        <authorList>
            <person name="Wang Y."/>
            <person name="White M."/>
            <person name="Kvist S."/>
            <person name="Moncalvo J.-M."/>
        </authorList>
    </citation>
    <scope>NUCLEOTIDE SEQUENCE [LARGE SCALE GENOMIC DNA]</scope>
    <source>
        <strain evidence="2">ID-206-W2</strain>
    </source>
</reference>
<dbReference type="EMBL" id="LSSM01005969">
    <property type="protein sequence ID" value="OMJ11600.1"/>
    <property type="molecule type" value="Genomic_DNA"/>
</dbReference>
<dbReference type="AlphaFoldDB" id="A0A1R1XAD4"/>
<organism evidence="1 2">
    <name type="scientific">Smittium culicis</name>
    <dbReference type="NCBI Taxonomy" id="133412"/>
    <lineage>
        <taxon>Eukaryota</taxon>
        <taxon>Fungi</taxon>
        <taxon>Fungi incertae sedis</taxon>
        <taxon>Zoopagomycota</taxon>
        <taxon>Kickxellomycotina</taxon>
        <taxon>Harpellomycetes</taxon>
        <taxon>Harpellales</taxon>
        <taxon>Legeriomycetaceae</taxon>
        <taxon>Smittium</taxon>
    </lineage>
</organism>